<dbReference type="SUPFAM" id="SSF88713">
    <property type="entry name" value="Glycoside hydrolase/deacetylase"/>
    <property type="match status" value="1"/>
</dbReference>
<dbReference type="PROSITE" id="PS51677">
    <property type="entry name" value="NODB"/>
    <property type="match status" value="1"/>
</dbReference>
<feature type="compositionally biased region" description="Polar residues" evidence="1">
    <location>
        <begin position="121"/>
        <end position="130"/>
    </location>
</feature>
<dbReference type="EC" id="3.-.-.-" evidence="3"/>
<evidence type="ECO:0000256" key="1">
    <source>
        <dbReference type="SAM" id="MobiDB-lite"/>
    </source>
</evidence>
<evidence type="ECO:0000259" key="2">
    <source>
        <dbReference type="PROSITE" id="PS51677"/>
    </source>
</evidence>
<keyword evidence="4" id="KW-1185">Reference proteome</keyword>
<feature type="domain" description="NodB homology" evidence="2">
    <location>
        <begin position="136"/>
        <end position="321"/>
    </location>
</feature>
<accession>A0ABW1V1Z0</accession>
<dbReference type="RefSeq" id="WP_379233590.1">
    <property type="nucleotide sequence ID" value="NZ_JBHSTE010000003.1"/>
</dbReference>
<dbReference type="InterPro" id="IPR011330">
    <property type="entry name" value="Glyco_hydro/deAcase_b/a-brl"/>
</dbReference>
<organism evidence="3 4">
    <name type="scientific">Paenibacillus septentrionalis</name>
    <dbReference type="NCBI Taxonomy" id="429342"/>
    <lineage>
        <taxon>Bacteria</taxon>
        <taxon>Bacillati</taxon>
        <taxon>Bacillota</taxon>
        <taxon>Bacilli</taxon>
        <taxon>Bacillales</taxon>
        <taxon>Paenibacillaceae</taxon>
        <taxon>Paenibacillus</taxon>
    </lineage>
</organism>
<dbReference type="Pfam" id="PF01522">
    <property type="entry name" value="Polysacc_deac_1"/>
    <property type="match status" value="1"/>
</dbReference>
<dbReference type="Proteomes" id="UP001596233">
    <property type="component" value="Unassembled WGS sequence"/>
</dbReference>
<feature type="region of interest" description="Disordered" evidence="1">
    <location>
        <begin position="111"/>
        <end position="130"/>
    </location>
</feature>
<dbReference type="InterPro" id="IPR002509">
    <property type="entry name" value="NODB_dom"/>
</dbReference>
<dbReference type="PANTHER" id="PTHR10587:SF125">
    <property type="entry name" value="POLYSACCHARIDE DEACETYLASE YHEN-RELATED"/>
    <property type="match status" value="1"/>
</dbReference>
<sequence length="367" mass="41344">MSTWWRRSMLIVIIGIMVATSLWAIGELYSIMPAGQLQHTDAAGVVQAAQLSQTSILSQQHRGQQRAELVDASTVRRASNGKQHYIGASQELGCLQLAMKSMPVTKAFEQCRKPQPEEENSSLPDSNEEQQGNYAGKVYLTFDDGPSKLTASVLDMLAEHHIKATFFVLGEKVKQYPELAKRIVEEGHSIGNHSYNHRYNELYESPEQFVNQLVETSETIYEVTGVVPYLFRAPGGSFGNMDRSYLKAVEDAGYMVYDWNVDSGDSRSREVTAEEIMKAVKESRVSDRMIVLLHDSATHGETVAALPEIIAYFQTRDYQFFSINEHTQPITSRLAETIKWDRKPLSDKQAQQLKERTAELRKKAEGS</sequence>
<evidence type="ECO:0000313" key="4">
    <source>
        <dbReference type="Proteomes" id="UP001596233"/>
    </source>
</evidence>
<dbReference type="EMBL" id="JBHSTE010000003">
    <property type="protein sequence ID" value="MFC6332789.1"/>
    <property type="molecule type" value="Genomic_DNA"/>
</dbReference>
<protein>
    <submittedName>
        <fullName evidence="3">Polysaccharide deacetylase family protein</fullName>
        <ecNumber evidence="3">3.-.-.-</ecNumber>
    </submittedName>
</protein>
<name>A0ABW1V1Z0_9BACL</name>
<dbReference type="Gene3D" id="3.20.20.370">
    <property type="entry name" value="Glycoside hydrolase/deacetylase"/>
    <property type="match status" value="1"/>
</dbReference>
<dbReference type="CDD" id="cd10944">
    <property type="entry name" value="CE4_SmPgdA_like"/>
    <property type="match status" value="1"/>
</dbReference>
<dbReference type="GO" id="GO:0016787">
    <property type="term" value="F:hydrolase activity"/>
    <property type="evidence" value="ECO:0007669"/>
    <property type="project" value="UniProtKB-KW"/>
</dbReference>
<feature type="region of interest" description="Disordered" evidence="1">
    <location>
        <begin position="346"/>
        <end position="367"/>
    </location>
</feature>
<comment type="caution">
    <text evidence="3">The sequence shown here is derived from an EMBL/GenBank/DDBJ whole genome shotgun (WGS) entry which is preliminary data.</text>
</comment>
<dbReference type="InterPro" id="IPR050248">
    <property type="entry name" value="Polysacc_deacetylase_ArnD"/>
</dbReference>
<dbReference type="PANTHER" id="PTHR10587">
    <property type="entry name" value="GLYCOSYL TRANSFERASE-RELATED"/>
    <property type="match status" value="1"/>
</dbReference>
<evidence type="ECO:0000313" key="3">
    <source>
        <dbReference type="EMBL" id="MFC6332789.1"/>
    </source>
</evidence>
<reference evidence="4" key="1">
    <citation type="journal article" date="2019" name="Int. J. Syst. Evol. Microbiol.">
        <title>The Global Catalogue of Microorganisms (GCM) 10K type strain sequencing project: providing services to taxonomists for standard genome sequencing and annotation.</title>
        <authorList>
            <consortium name="The Broad Institute Genomics Platform"/>
            <consortium name="The Broad Institute Genome Sequencing Center for Infectious Disease"/>
            <person name="Wu L."/>
            <person name="Ma J."/>
        </authorList>
    </citation>
    <scope>NUCLEOTIDE SEQUENCE [LARGE SCALE GENOMIC DNA]</scope>
    <source>
        <strain evidence="4">PCU 280</strain>
    </source>
</reference>
<keyword evidence="3" id="KW-0378">Hydrolase</keyword>
<proteinExistence type="predicted"/>
<gene>
    <name evidence="3" type="ORF">ACFP56_09165</name>
</gene>
<feature type="compositionally biased region" description="Basic and acidic residues" evidence="1">
    <location>
        <begin position="353"/>
        <end position="367"/>
    </location>
</feature>